<name>A0A7X0DPJ0_NOVIT</name>
<protein>
    <submittedName>
        <fullName evidence="1">Uncharacterized protein</fullName>
    </submittedName>
</protein>
<reference evidence="1 2" key="1">
    <citation type="submission" date="2020-08" db="EMBL/GenBank/DDBJ databases">
        <title>Genomic Encyclopedia of Type Strains, Phase IV (KMG-IV): sequencing the most valuable type-strain genomes for metagenomic binning, comparative biology and taxonomic classification.</title>
        <authorList>
            <person name="Goeker M."/>
        </authorList>
    </citation>
    <scope>NUCLEOTIDE SEQUENCE [LARGE SCALE GENOMIC DNA]</scope>
    <source>
        <strain evidence="1 2">DSM 11590</strain>
    </source>
</reference>
<sequence>MTIPLYREQATRVLGLSGLNPTGLDPWTLKSIDWLTMFMLSAKPGADSTAPESRLPAVRGILCGQIRAIEHINRMAETPPPDLSSVTAFVHTLAVQMQETPEMERESILRFINGHLALWEDLHQRPHQRPAMPRKGGS</sequence>
<organism evidence="1 2">
    <name type="scientific">Novispirillum itersonii</name>
    <name type="common">Aquaspirillum itersonii</name>
    <dbReference type="NCBI Taxonomy" id="189"/>
    <lineage>
        <taxon>Bacteria</taxon>
        <taxon>Pseudomonadati</taxon>
        <taxon>Pseudomonadota</taxon>
        <taxon>Alphaproteobacteria</taxon>
        <taxon>Rhodospirillales</taxon>
        <taxon>Novispirillaceae</taxon>
        <taxon>Novispirillum</taxon>
    </lineage>
</organism>
<evidence type="ECO:0000313" key="2">
    <source>
        <dbReference type="Proteomes" id="UP000544872"/>
    </source>
</evidence>
<accession>A0A7X0DPJ0</accession>
<dbReference type="EMBL" id="JACIIX010000024">
    <property type="protein sequence ID" value="MBB6212419.1"/>
    <property type="molecule type" value="Genomic_DNA"/>
</dbReference>
<dbReference type="AlphaFoldDB" id="A0A7X0DPJ0"/>
<proteinExistence type="predicted"/>
<gene>
    <name evidence="1" type="ORF">FHS48_003873</name>
</gene>
<keyword evidence="2" id="KW-1185">Reference proteome</keyword>
<evidence type="ECO:0000313" key="1">
    <source>
        <dbReference type="EMBL" id="MBB6212419.1"/>
    </source>
</evidence>
<comment type="caution">
    <text evidence="1">The sequence shown here is derived from an EMBL/GenBank/DDBJ whole genome shotgun (WGS) entry which is preliminary data.</text>
</comment>
<dbReference type="Proteomes" id="UP000544872">
    <property type="component" value="Unassembled WGS sequence"/>
</dbReference>
<dbReference type="RefSeq" id="WP_184266427.1">
    <property type="nucleotide sequence ID" value="NZ_JACIIX010000024.1"/>
</dbReference>